<organism evidence="9 10">
    <name type="scientific">Penicillium polonicum</name>
    <dbReference type="NCBI Taxonomy" id="60169"/>
    <lineage>
        <taxon>Eukaryota</taxon>
        <taxon>Fungi</taxon>
        <taxon>Dikarya</taxon>
        <taxon>Ascomycota</taxon>
        <taxon>Pezizomycotina</taxon>
        <taxon>Eurotiomycetes</taxon>
        <taxon>Eurotiomycetidae</taxon>
        <taxon>Eurotiales</taxon>
        <taxon>Aspergillaceae</taxon>
        <taxon>Penicillium</taxon>
    </lineage>
</organism>
<dbReference type="SUPFAM" id="SSF57701">
    <property type="entry name" value="Zn2/Cys6 DNA-binding domain"/>
    <property type="match status" value="1"/>
</dbReference>
<evidence type="ECO:0000256" key="6">
    <source>
        <dbReference type="ARBA" id="ARBA00023242"/>
    </source>
</evidence>
<evidence type="ECO:0000259" key="8">
    <source>
        <dbReference type="PROSITE" id="PS50048"/>
    </source>
</evidence>
<evidence type="ECO:0000256" key="7">
    <source>
        <dbReference type="SAM" id="MobiDB-lite"/>
    </source>
</evidence>
<dbReference type="InterPro" id="IPR007219">
    <property type="entry name" value="XnlR_reg_dom"/>
</dbReference>
<dbReference type="Pfam" id="PF04082">
    <property type="entry name" value="Fungal_trans"/>
    <property type="match status" value="1"/>
</dbReference>
<reference evidence="10" key="1">
    <citation type="journal article" date="2017" name="Nat. Microbiol.">
        <title>Global analysis of biosynthetic gene clusters reveals vast potential of secondary metabolite production in Penicillium species.</title>
        <authorList>
            <person name="Nielsen J.C."/>
            <person name="Grijseels S."/>
            <person name="Prigent S."/>
            <person name="Ji B."/>
            <person name="Dainat J."/>
            <person name="Nielsen K.F."/>
            <person name="Frisvad J.C."/>
            <person name="Workman M."/>
            <person name="Nielsen J."/>
        </authorList>
    </citation>
    <scope>NUCLEOTIDE SEQUENCE [LARGE SCALE GENOMIC DNA]</scope>
    <source>
        <strain evidence="10">IBT 4502</strain>
    </source>
</reference>
<keyword evidence="2" id="KW-0479">Metal-binding</keyword>
<gene>
    <name evidence="9" type="ORF">PENPOL_c001G09088</name>
</gene>
<dbReference type="GO" id="GO:0003677">
    <property type="term" value="F:DNA binding"/>
    <property type="evidence" value="ECO:0007669"/>
    <property type="project" value="UniProtKB-KW"/>
</dbReference>
<dbReference type="PROSITE" id="PS50048">
    <property type="entry name" value="ZN2_CY6_FUNGAL_2"/>
    <property type="match status" value="1"/>
</dbReference>
<accession>A0A1V6P4X4</accession>
<dbReference type="GO" id="GO:0005634">
    <property type="term" value="C:nucleus"/>
    <property type="evidence" value="ECO:0007669"/>
    <property type="project" value="UniProtKB-SubCell"/>
</dbReference>
<proteinExistence type="predicted"/>
<dbReference type="PANTHER" id="PTHR31001:SF49">
    <property type="entry name" value="ZN(II)2CYS6 TRANSCRIPTION FACTOR (EUROFUNG)"/>
    <property type="match status" value="1"/>
</dbReference>
<dbReference type="GO" id="GO:0006351">
    <property type="term" value="P:DNA-templated transcription"/>
    <property type="evidence" value="ECO:0007669"/>
    <property type="project" value="InterPro"/>
</dbReference>
<dbReference type="SMART" id="SM00906">
    <property type="entry name" value="Fungal_trans"/>
    <property type="match status" value="1"/>
</dbReference>
<feature type="compositionally biased region" description="Polar residues" evidence="7">
    <location>
        <begin position="604"/>
        <end position="630"/>
    </location>
</feature>
<evidence type="ECO:0000313" key="10">
    <source>
        <dbReference type="Proteomes" id="UP000191408"/>
    </source>
</evidence>
<evidence type="ECO:0000256" key="1">
    <source>
        <dbReference type="ARBA" id="ARBA00004123"/>
    </source>
</evidence>
<dbReference type="Proteomes" id="UP000191408">
    <property type="component" value="Unassembled WGS sequence"/>
</dbReference>
<dbReference type="GO" id="GO:0008270">
    <property type="term" value="F:zinc ion binding"/>
    <property type="evidence" value="ECO:0007669"/>
    <property type="project" value="InterPro"/>
</dbReference>
<dbReference type="STRING" id="60169.A0A1V6P4X4"/>
<dbReference type="CDD" id="cd12148">
    <property type="entry name" value="fungal_TF_MHR"/>
    <property type="match status" value="1"/>
</dbReference>
<feature type="domain" description="Zn(2)-C6 fungal-type" evidence="8">
    <location>
        <begin position="17"/>
        <end position="48"/>
    </location>
</feature>
<dbReference type="Gene3D" id="4.10.240.10">
    <property type="entry name" value="Zn(2)-C6 fungal-type DNA-binding domain"/>
    <property type="match status" value="1"/>
</dbReference>
<keyword evidence="4" id="KW-0238">DNA-binding</keyword>
<feature type="compositionally biased region" description="Polar residues" evidence="7">
    <location>
        <begin position="88"/>
        <end position="104"/>
    </location>
</feature>
<feature type="region of interest" description="Disordered" evidence="7">
    <location>
        <begin position="80"/>
        <end position="104"/>
    </location>
</feature>
<dbReference type="CDD" id="cd00067">
    <property type="entry name" value="GAL4"/>
    <property type="match status" value="1"/>
</dbReference>
<feature type="region of interest" description="Disordered" evidence="7">
    <location>
        <begin position="599"/>
        <end position="630"/>
    </location>
</feature>
<evidence type="ECO:0000256" key="3">
    <source>
        <dbReference type="ARBA" id="ARBA00023015"/>
    </source>
</evidence>
<comment type="subcellular location">
    <subcellularLocation>
        <location evidence="1">Nucleus</location>
    </subcellularLocation>
</comment>
<dbReference type="SMART" id="SM00066">
    <property type="entry name" value="GAL4"/>
    <property type="match status" value="1"/>
</dbReference>
<protein>
    <recommendedName>
        <fullName evidence="8">Zn(2)-C6 fungal-type domain-containing protein</fullName>
    </recommendedName>
</protein>
<comment type="caution">
    <text evidence="9">The sequence shown here is derived from an EMBL/GenBank/DDBJ whole genome shotgun (WGS) entry which is preliminary data.</text>
</comment>
<name>A0A1V6P4X4_PENPO</name>
<dbReference type="OrthoDB" id="4934715at2759"/>
<evidence type="ECO:0000256" key="4">
    <source>
        <dbReference type="ARBA" id="ARBA00023125"/>
    </source>
</evidence>
<dbReference type="InterPro" id="IPR050613">
    <property type="entry name" value="Sec_Metabolite_Reg"/>
</dbReference>
<dbReference type="InterPro" id="IPR001138">
    <property type="entry name" value="Zn2Cys6_DnaBD"/>
</dbReference>
<dbReference type="Pfam" id="PF00172">
    <property type="entry name" value="Zn_clus"/>
    <property type="match status" value="1"/>
</dbReference>
<evidence type="ECO:0000256" key="5">
    <source>
        <dbReference type="ARBA" id="ARBA00023163"/>
    </source>
</evidence>
<dbReference type="InterPro" id="IPR036864">
    <property type="entry name" value="Zn2-C6_fun-type_DNA-bd_sf"/>
</dbReference>
<keyword evidence="6" id="KW-0539">Nucleus</keyword>
<keyword evidence="5" id="KW-0804">Transcription</keyword>
<dbReference type="GO" id="GO:0000981">
    <property type="term" value="F:DNA-binding transcription factor activity, RNA polymerase II-specific"/>
    <property type="evidence" value="ECO:0007669"/>
    <property type="project" value="InterPro"/>
</dbReference>
<evidence type="ECO:0000256" key="2">
    <source>
        <dbReference type="ARBA" id="ARBA00022723"/>
    </source>
</evidence>
<keyword evidence="10" id="KW-1185">Reference proteome</keyword>
<sequence>MTERLGPVERTKRHPLSCVPCRQRKVKCDRNQPCEMCVLKGRSSDCAYTPKITKRPGQHRFRPVQDRARYLDSAIGSLGERQEMAQPPCTSSPDGEFQSTEGSVGRIRTQQGETNYVGAEHWAAIAGDLGCAQEIRRPTPQQPQNDRSPDLLMGTRSAVTLEEILHAVPSRTVVDRLISRYFNTMDFFALITHAPTFEKEYNCFWEDPSSVSLNWLSILYSMMSIASCHSSFSNDPKDGTSQSQEDISFFRHRSAQCLVLSDYTKPTVHTVEALLLYFFGQHIERQKNQFANYLVFTTVVRVAMRAGYHRDSLHFQEISTFTGEYRRRVWLVLLQFDILMSFEVGLPRTINEVETDTELPRILRDGDLTPEMSKLPPSRPEDHSILCHMIVRVGILRVLGKIQDRAVSIHPLSYDIVIQIDQSLDEQYDSVPPSLKAHHRYAITETPTSLLQRLMIDLLFQKARCSLHRRFIRSQPKSHRKCIDASLRIIHHQSYIYHECRPGGFLWGYKWKVISAASYDFLLAAIIICLGVTPQNGSGQNVPPCVDPDSYGGPGKLLKALEESYMIWTEWSSEIHEARVVSDIVKSVLKRVKGQRTMVPFDNNGKSGVGKSSQTEPPNTDKTAGTTCLSNSSAAANNDLRLDTTIDMENFSPLSTDIFADIIDLNGGIDWTQWDNQMQQQGINPHLQANSQMWFTN</sequence>
<dbReference type="AlphaFoldDB" id="A0A1V6P4X4"/>
<dbReference type="EMBL" id="MDYM01000001">
    <property type="protein sequence ID" value="OQD71827.1"/>
    <property type="molecule type" value="Genomic_DNA"/>
</dbReference>
<dbReference type="PROSITE" id="PS00463">
    <property type="entry name" value="ZN2_CY6_FUNGAL_1"/>
    <property type="match status" value="1"/>
</dbReference>
<evidence type="ECO:0000313" key="9">
    <source>
        <dbReference type="EMBL" id="OQD71827.1"/>
    </source>
</evidence>
<dbReference type="PANTHER" id="PTHR31001">
    <property type="entry name" value="UNCHARACTERIZED TRANSCRIPTIONAL REGULATORY PROTEIN"/>
    <property type="match status" value="1"/>
</dbReference>
<keyword evidence="3" id="KW-0805">Transcription regulation</keyword>